<evidence type="ECO:0000313" key="13">
    <source>
        <dbReference type="Proteomes" id="UP000294743"/>
    </source>
</evidence>
<dbReference type="CDD" id="cd00859">
    <property type="entry name" value="HisRS_anticodon"/>
    <property type="match status" value="1"/>
</dbReference>
<gene>
    <name evidence="9" type="primary">hisS</name>
    <name evidence="12" type="ORF">EDD63_10485</name>
</gene>
<evidence type="ECO:0000256" key="4">
    <source>
        <dbReference type="ARBA" id="ARBA00022741"/>
    </source>
</evidence>
<dbReference type="EC" id="6.1.1.21" evidence="9"/>
<dbReference type="CDD" id="cd00773">
    <property type="entry name" value="HisRS-like_core"/>
    <property type="match status" value="1"/>
</dbReference>
<dbReference type="InterPro" id="IPR041715">
    <property type="entry name" value="HisRS-like_core"/>
</dbReference>
<dbReference type="HAMAP" id="MF_00127">
    <property type="entry name" value="His_tRNA_synth"/>
    <property type="match status" value="1"/>
</dbReference>
<dbReference type="GO" id="GO:0140096">
    <property type="term" value="F:catalytic activity, acting on a protein"/>
    <property type="evidence" value="ECO:0007669"/>
    <property type="project" value="UniProtKB-ARBA"/>
</dbReference>
<evidence type="ECO:0000256" key="8">
    <source>
        <dbReference type="ARBA" id="ARBA00047639"/>
    </source>
</evidence>
<feature type="binding site" evidence="10">
    <location>
        <begin position="81"/>
        <end position="83"/>
    </location>
    <ligand>
        <name>L-histidine</name>
        <dbReference type="ChEBI" id="CHEBI:57595"/>
    </ligand>
</feature>
<name>A0A4R8A4W3_9FIRM</name>
<dbReference type="GO" id="GO:0004821">
    <property type="term" value="F:histidine-tRNA ligase activity"/>
    <property type="evidence" value="ECO:0007669"/>
    <property type="project" value="UniProtKB-UniRule"/>
</dbReference>
<dbReference type="GO" id="GO:0005737">
    <property type="term" value="C:cytoplasm"/>
    <property type="evidence" value="ECO:0007669"/>
    <property type="project" value="UniProtKB-SubCell"/>
</dbReference>
<comment type="subcellular location">
    <subcellularLocation>
        <location evidence="9">Cytoplasm</location>
    </subcellularLocation>
</comment>
<reference evidence="12 13" key="1">
    <citation type="submission" date="2019-03" db="EMBL/GenBank/DDBJ databases">
        <title>Genomic Encyclopedia of Type Strains, Phase IV (KMG-IV): sequencing the most valuable type-strain genomes for metagenomic binning, comparative biology and taxonomic classification.</title>
        <authorList>
            <person name="Goeker M."/>
        </authorList>
    </citation>
    <scope>NUCLEOTIDE SEQUENCE [LARGE SCALE GENOMIC DNA]</scope>
    <source>
        <strain evidence="12 13">DSM 28867</strain>
    </source>
</reference>
<evidence type="ECO:0000256" key="10">
    <source>
        <dbReference type="PIRSR" id="PIRSR001549-1"/>
    </source>
</evidence>
<evidence type="ECO:0000256" key="3">
    <source>
        <dbReference type="ARBA" id="ARBA00022598"/>
    </source>
</evidence>
<dbReference type="InterPro" id="IPR045864">
    <property type="entry name" value="aa-tRNA-synth_II/BPL/LPL"/>
</dbReference>
<dbReference type="EMBL" id="SODD01000004">
    <property type="protein sequence ID" value="TDW25555.1"/>
    <property type="molecule type" value="Genomic_DNA"/>
</dbReference>
<comment type="subunit">
    <text evidence="9">Homodimer.</text>
</comment>
<dbReference type="InterPro" id="IPR004154">
    <property type="entry name" value="Anticodon-bd"/>
</dbReference>
<evidence type="ECO:0000256" key="6">
    <source>
        <dbReference type="ARBA" id="ARBA00022917"/>
    </source>
</evidence>
<dbReference type="GO" id="GO:0016740">
    <property type="term" value="F:transferase activity"/>
    <property type="evidence" value="ECO:0007669"/>
    <property type="project" value="UniProtKB-ARBA"/>
</dbReference>
<dbReference type="Gene3D" id="3.40.50.800">
    <property type="entry name" value="Anticodon-binding domain"/>
    <property type="match status" value="1"/>
</dbReference>
<comment type="similarity">
    <text evidence="1 9">Belongs to the class-II aminoacyl-tRNA synthetase family.</text>
</comment>
<dbReference type="NCBIfam" id="TIGR00442">
    <property type="entry name" value="hisS"/>
    <property type="match status" value="1"/>
</dbReference>
<keyword evidence="7 9" id="KW-0030">Aminoacyl-tRNA synthetase</keyword>
<dbReference type="InterPro" id="IPR006195">
    <property type="entry name" value="aa-tRNA-synth_II"/>
</dbReference>
<feature type="binding site" evidence="10">
    <location>
        <position position="131"/>
    </location>
    <ligand>
        <name>L-histidine</name>
        <dbReference type="ChEBI" id="CHEBI:57595"/>
    </ligand>
</feature>
<comment type="catalytic activity">
    <reaction evidence="8 9">
        <text>tRNA(His) + L-histidine + ATP = L-histidyl-tRNA(His) + AMP + diphosphate + H(+)</text>
        <dbReference type="Rhea" id="RHEA:17313"/>
        <dbReference type="Rhea" id="RHEA-COMP:9665"/>
        <dbReference type="Rhea" id="RHEA-COMP:9689"/>
        <dbReference type="ChEBI" id="CHEBI:15378"/>
        <dbReference type="ChEBI" id="CHEBI:30616"/>
        <dbReference type="ChEBI" id="CHEBI:33019"/>
        <dbReference type="ChEBI" id="CHEBI:57595"/>
        <dbReference type="ChEBI" id="CHEBI:78442"/>
        <dbReference type="ChEBI" id="CHEBI:78527"/>
        <dbReference type="ChEBI" id="CHEBI:456215"/>
        <dbReference type="EC" id="6.1.1.21"/>
    </reaction>
</comment>
<feature type="domain" description="Aminoacyl-transfer RNA synthetases class-II family profile" evidence="11">
    <location>
        <begin position="1"/>
        <end position="339"/>
    </location>
</feature>
<evidence type="ECO:0000256" key="1">
    <source>
        <dbReference type="ARBA" id="ARBA00008226"/>
    </source>
</evidence>
<dbReference type="InterPro" id="IPR004516">
    <property type="entry name" value="HisRS/HisZ"/>
</dbReference>
<feature type="binding site" evidence="10">
    <location>
        <position position="113"/>
    </location>
    <ligand>
        <name>L-histidine</name>
        <dbReference type="ChEBI" id="CHEBI:57595"/>
    </ligand>
</feature>
<dbReference type="InterPro" id="IPR015807">
    <property type="entry name" value="His-tRNA-ligase"/>
</dbReference>
<keyword evidence="13" id="KW-1185">Reference proteome</keyword>
<dbReference type="Pfam" id="PF03129">
    <property type="entry name" value="HGTP_anticodon"/>
    <property type="match status" value="1"/>
</dbReference>
<dbReference type="PANTHER" id="PTHR43707">
    <property type="entry name" value="HISTIDYL-TRNA SYNTHETASE"/>
    <property type="match status" value="1"/>
</dbReference>
<sequence>MKQFQNPRGTNDILPKDIKKWHAIEDVIRQFCMLYDYEEIRTPMFEDTAVFKRENDSSDVVNKEMYTFSINGKDSLTLRPEMTASVVRSFVQHKMFGEGDLPKKLYYVGPMFRYERPQKGRQRIFHQFGVEVIGAKNPYLDVETIALGYSIVSALGMSELKVLVNTLGDNESREAYRKALKEHFEKDIDNMCADCKRRLQQNPLRLLDCKIDANRESMKTAPRIEDYLTEESKAYFEAVCEGLDGLGIPYEIEDRLVRGLDYYTDTVFEVVSTNKEMGSQSTVFGGGRYDGLVEYFGGPELSGIGFAMGMERLLIALEGEGVELGEEKTLDAYVLSLSPNTSFTALQLVTELRAAGYTSERDYLDRSFKAQFKSVERKNAKVAVIVGEKDLIEGNVTVKVIESQENFTVPVNQVVDLMDELFQSEDEHECHCEDGNCECHSHHE</sequence>
<dbReference type="OrthoDB" id="9800814at2"/>
<dbReference type="Gene3D" id="3.30.930.10">
    <property type="entry name" value="Bira Bifunctional Protein, Domain 2"/>
    <property type="match status" value="1"/>
</dbReference>
<keyword evidence="6 9" id="KW-0648">Protein biosynthesis</keyword>
<keyword evidence="5 9" id="KW-0067">ATP-binding</keyword>
<accession>A0A4R8A4W3</accession>
<dbReference type="PROSITE" id="PS50862">
    <property type="entry name" value="AA_TRNA_LIGASE_II"/>
    <property type="match status" value="1"/>
</dbReference>
<feature type="binding site" evidence="10">
    <location>
        <begin position="262"/>
        <end position="263"/>
    </location>
    <ligand>
        <name>L-histidine</name>
        <dbReference type="ChEBI" id="CHEBI:57595"/>
    </ligand>
</feature>
<feature type="binding site" evidence="10">
    <location>
        <position position="258"/>
    </location>
    <ligand>
        <name>L-histidine</name>
        <dbReference type="ChEBI" id="CHEBI:57595"/>
    </ligand>
</feature>
<dbReference type="PANTHER" id="PTHR43707:SF1">
    <property type="entry name" value="HISTIDINE--TRNA LIGASE, MITOCHONDRIAL-RELATED"/>
    <property type="match status" value="1"/>
</dbReference>
<dbReference type="InterPro" id="IPR036621">
    <property type="entry name" value="Anticodon-bd_dom_sf"/>
</dbReference>
<evidence type="ECO:0000259" key="11">
    <source>
        <dbReference type="PROSITE" id="PS50862"/>
    </source>
</evidence>
<dbReference type="GO" id="GO:0006427">
    <property type="term" value="P:histidyl-tRNA aminoacylation"/>
    <property type="evidence" value="ECO:0007669"/>
    <property type="project" value="UniProtKB-UniRule"/>
</dbReference>
<comment type="caution">
    <text evidence="12">The sequence shown here is derived from an EMBL/GenBank/DDBJ whole genome shotgun (WGS) entry which is preliminary data.</text>
</comment>
<evidence type="ECO:0000256" key="2">
    <source>
        <dbReference type="ARBA" id="ARBA00022490"/>
    </source>
</evidence>
<evidence type="ECO:0000256" key="7">
    <source>
        <dbReference type="ARBA" id="ARBA00023146"/>
    </source>
</evidence>
<proteinExistence type="inferred from homology"/>
<protein>
    <recommendedName>
        <fullName evidence="9">Histidine--tRNA ligase</fullName>
        <ecNumber evidence="9">6.1.1.21</ecNumber>
    </recommendedName>
    <alternativeName>
        <fullName evidence="9">Histidyl-tRNA synthetase</fullName>
        <shortName evidence="9">HisRS</shortName>
    </alternativeName>
</protein>
<dbReference type="RefSeq" id="WP_134168113.1">
    <property type="nucleotide sequence ID" value="NZ_SODD01000004.1"/>
</dbReference>
<keyword evidence="3 9" id="KW-0436">Ligase</keyword>
<evidence type="ECO:0000256" key="9">
    <source>
        <dbReference type="HAMAP-Rule" id="MF_00127"/>
    </source>
</evidence>
<dbReference type="Proteomes" id="UP000294743">
    <property type="component" value="Unassembled WGS sequence"/>
</dbReference>
<feature type="binding site" evidence="10">
    <location>
        <position position="127"/>
    </location>
    <ligand>
        <name>L-histidine</name>
        <dbReference type="ChEBI" id="CHEBI:57595"/>
    </ligand>
</feature>
<dbReference type="AlphaFoldDB" id="A0A4R8A4W3"/>
<dbReference type="GO" id="GO:0005524">
    <property type="term" value="F:ATP binding"/>
    <property type="evidence" value="ECO:0007669"/>
    <property type="project" value="UniProtKB-UniRule"/>
</dbReference>
<evidence type="ECO:0000313" key="12">
    <source>
        <dbReference type="EMBL" id="TDW25555.1"/>
    </source>
</evidence>
<dbReference type="PIRSF" id="PIRSF001549">
    <property type="entry name" value="His-tRNA_synth"/>
    <property type="match status" value="1"/>
</dbReference>
<keyword evidence="2 9" id="KW-0963">Cytoplasm</keyword>
<dbReference type="Pfam" id="PF13393">
    <property type="entry name" value="tRNA-synt_His"/>
    <property type="match status" value="1"/>
</dbReference>
<dbReference type="SUPFAM" id="SSF55681">
    <property type="entry name" value="Class II aaRS and biotin synthetases"/>
    <property type="match status" value="1"/>
</dbReference>
<dbReference type="SUPFAM" id="SSF52954">
    <property type="entry name" value="Class II aaRS ABD-related"/>
    <property type="match status" value="1"/>
</dbReference>
<keyword evidence="4 9" id="KW-0547">Nucleotide-binding</keyword>
<evidence type="ECO:0000256" key="5">
    <source>
        <dbReference type="ARBA" id="ARBA00022840"/>
    </source>
</evidence>
<organism evidence="12 13">
    <name type="scientific">Breznakia blatticola</name>
    <dbReference type="NCBI Taxonomy" id="1754012"/>
    <lineage>
        <taxon>Bacteria</taxon>
        <taxon>Bacillati</taxon>
        <taxon>Bacillota</taxon>
        <taxon>Erysipelotrichia</taxon>
        <taxon>Erysipelotrichales</taxon>
        <taxon>Erysipelotrichaceae</taxon>
        <taxon>Breznakia</taxon>
    </lineage>
</organism>
<dbReference type="InterPro" id="IPR033656">
    <property type="entry name" value="HisRS_anticodon"/>
</dbReference>